<evidence type="ECO:0000256" key="1">
    <source>
        <dbReference type="ARBA" id="ARBA00004496"/>
    </source>
</evidence>
<dbReference type="GO" id="GO:0016020">
    <property type="term" value="C:membrane"/>
    <property type="evidence" value="ECO:0007669"/>
    <property type="project" value="TreeGrafter"/>
</dbReference>
<dbReference type="GO" id="GO:0005094">
    <property type="term" value="F:Rho GDP-dissociation inhibitor activity"/>
    <property type="evidence" value="ECO:0007669"/>
    <property type="project" value="InterPro"/>
</dbReference>
<dbReference type="EMBL" id="MCGR01000018">
    <property type="protein sequence ID" value="ORY84103.1"/>
    <property type="molecule type" value="Genomic_DNA"/>
</dbReference>
<comment type="similarity">
    <text evidence="2">Belongs to the Rho GDI family.</text>
</comment>
<dbReference type="FunCoup" id="A0A1Y2FJH8">
    <property type="interactions" value="141"/>
</dbReference>
<evidence type="ECO:0000256" key="5">
    <source>
        <dbReference type="ARBA" id="ARBA00071407"/>
    </source>
</evidence>
<proteinExistence type="inferred from homology"/>
<dbReference type="OrthoDB" id="1683373at2759"/>
<reference evidence="6 7" key="1">
    <citation type="submission" date="2016-07" db="EMBL/GenBank/DDBJ databases">
        <title>Pervasive Adenine N6-methylation of Active Genes in Fungi.</title>
        <authorList>
            <consortium name="DOE Joint Genome Institute"/>
            <person name="Mondo S.J."/>
            <person name="Dannebaum R.O."/>
            <person name="Kuo R.C."/>
            <person name="Labutti K."/>
            <person name="Haridas S."/>
            <person name="Kuo A."/>
            <person name="Salamov A."/>
            <person name="Ahrendt S.R."/>
            <person name="Lipzen A."/>
            <person name="Sullivan W."/>
            <person name="Andreopoulos W.B."/>
            <person name="Clum A."/>
            <person name="Lindquist E."/>
            <person name="Daum C."/>
            <person name="Ramamoorthy G.K."/>
            <person name="Gryganskyi A."/>
            <person name="Culley D."/>
            <person name="Magnuson J.K."/>
            <person name="James T.Y."/>
            <person name="O'Malley M.A."/>
            <person name="Stajich J.E."/>
            <person name="Spatafora J.W."/>
            <person name="Visel A."/>
            <person name="Grigoriev I.V."/>
        </authorList>
    </citation>
    <scope>NUCLEOTIDE SEQUENCE [LARGE SCALE GENOMIC DNA]</scope>
    <source>
        <strain evidence="6 7">62-1032</strain>
    </source>
</reference>
<dbReference type="PANTHER" id="PTHR10980:SF3">
    <property type="entry name" value="LD16419P"/>
    <property type="match status" value="1"/>
</dbReference>
<evidence type="ECO:0000256" key="2">
    <source>
        <dbReference type="ARBA" id="ARBA00009758"/>
    </source>
</evidence>
<organism evidence="6 7">
    <name type="scientific">Leucosporidium creatinivorum</name>
    <dbReference type="NCBI Taxonomy" id="106004"/>
    <lineage>
        <taxon>Eukaryota</taxon>
        <taxon>Fungi</taxon>
        <taxon>Dikarya</taxon>
        <taxon>Basidiomycota</taxon>
        <taxon>Pucciniomycotina</taxon>
        <taxon>Microbotryomycetes</taxon>
        <taxon>Leucosporidiales</taxon>
        <taxon>Leucosporidium</taxon>
    </lineage>
</organism>
<comment type="subcellular location">
    <subcellularLocation>
        <location evidence="1">Cytoplasm</location>
    </subcellularLocation>
</comment>
<comment type="caution">
    <text evidence="6">The sequence shown here is derived from an EMBL/GenBank/DDBJ whole genome shotgun (WGS) entry which is preliminary data.</text>
</comment>
<evidence type="ECO:0000256" key="3">
    <source>
        <dbReference type="ARBA" id="ARBA00022490"/>
    </source>
</evidence>
<dbReference type="GO" id="GO:0007266">
    <property type="term" value="P:Rho protein signal transduction"/>
    <property type="evidence" value="ECO:0007669"/>
    <property type="project" value="InterPro"/>
</dbReference>
<dbReference type="InterPro" id="IPR014756">
    <property type="entry name" value="Ig_E-set"/>
</dbReference>
<dbReference type="PANTHER" id="PTHR10980">
    <property type="entry name" value="RHO GDP-DISSOCIATION INHIBITOR"/>
    <property type="match status" value="1"/>
</dbReference>
<protein>
    <recommendedName>
        <fullName evidence="5">Rho GDP-dissociation inhibitor</fullName>
    </recommendedName>
</protein>
<accession>A0A1Y2FJH8</accession>
<dbReference type="Gene3D" id="2.70.50.30">
    <property type="entry name" value="Coagulation Factor XIII, subunit A, domain 1"/>
    <property type="match status" value="1"/>
</dbReference>
<dbReference type="InParanoid" id="A0A1Y2FJH8"/>
<gene>
    <name evidence="6" type="ORF">BCR35DRAFT_303161</name>
</gene>
<dbReference type="Pfam" id="PF02115">
    <property type="entry name" value="Rho_GDI"/>
    <property type="match status" value="1"/>
</dbReference>
<dbReference type="STRING" id="106004.A0A1Y2FJH8"/>
<dbReference type="GO" id="GO:0005829">
    <property type="term" value="C:cytosol"/>
    <property type="evidence" value="ECO:0007669"/>
    <property type="project" value="TreeGrafter"/>
</dbReference>
<dbReference type="InterPro" id="IPR024792">
    <property type="entry name" value="RhoGDI_dom_sf"/>
</dbReference>
<evidence type="ECO:0000313" key="7">
    <source>
        <dbReference type="Proteomes" id="UP000193467"/>
    </source>
</evidence>
<dbReference type="Proteomes" id="UP000193467">
    <property type="component" value="Unassembled WGS sequence"/>
</dbReference>
<name>A0A1Y2FJH8_9BASI</name>
<keyword evidence="3" id="KW-0963">Cytoplasm</keyword>
<comment type="function">
    <text evidence="4">Regulates the GDP/GTP exchange reaction of the Rho proteins by inhibiting the dissociation of GDP from them, and the subsequent binding of GTP to them.</text>
</comment>
<dbReference type="PRINTS" id="PR00492">
    <property type="entry name" value="RHOGDI"/>
</dbReference>
<dbReference type="InterPro" id="IPR000406">
    <property type="entry name" value="Rho_GDI"/>
</dbReference>
<dbReference type="SUPFAM" id="SSF81296">
    <property type="entry name" value="E set domains"/>
    <property type="match status" value="1"/>
</dbReference>
<keyword evidence="7" id="KW-1185">Reference proteome</keyword>
<dbReference type="FunFam" id="2.70.50.30:FF:000001">
    <property type="entry name" value="Rho GDP-dissociation inhibitor 1"/>
    <property type="match status" value="1"/>
</dbReference>
<evidence type="ECO:0000313" key="6">
    <source>
        <dbReference type="EMBL" id="ORY84103.1"/>
    </source>
</evidence>
<sequence length="203" mass="22303">MSHQPEASPIDDRELEASETAGYVINQKKTLAEYAELDKEDESLAKWKASLGIGAGAATGAVDGPRVSMISLSLVSESRKAGPIELDLTNPEKLKDLKKNPIVIKEGAEYAVELKFSINHDVVTGLRYIQVVRRAGINVDKLESMIGSFGPSAEPIVKRFVSEEAPSGMIARSGSYNVRSRVIDDDKTVYVDFEWGFTLKKDW</sequence>
<dbReference type="AlphaFoldDB" id="A0A1Y2FJH8"/>
<evidence type="ECO:0000256" key="4">
    <source>
        <dbReference type="ARBA" id="ARBA00054143"/>
    </source>
</evidence>